<proteinExistence type="predicted"/>
<evidence type="ECO:0008006" key="3">
    <source>
        <dbReference type="Google" id="ProtNLM"/>
    </source>
</evidence>
<sequence>MAFQSTASLNLLPTEILERILFSITDLRSIYHLVTASPAASRVFESSEVGPKALDHALAESMSPHVVELVRLVGLIRIATPGHPPASSLQEFIEKHTQCQGGQDSSFLSPAPSLARSLRGQSPQLVRDILLTARRICCLAWACFEHYRSRWSSVIPSHLEDPFAWGVGREKPWRQNPLGKPYKLQPIGPFCWMEEQRVMRGFWRLQLLIDLKLAASEGRLGWALGDGQREISPEILFAGWTWQKEEFLTVVEFVDHVQGGSVLAQGSRRLPTPPLDYEFANKWQNPALPGVVDPRWPREEISKGQPPCWPFYVVRLLKNPYSPIRGVPFWPYRQLGLAIWEEDKLDALELSLKPYASRACKRPTSSGDQVFTWRSLLSQELITELQRNMEEDCQKNGFSFNRGNPDM</sequence>
<comment type="caution">
    <text evidence="1">The sequence shown here is derived from an EMBL/GenBank/DDBJ whole genome shotgun (WGS) entry which is preliminary data.</text>
</comment>
<reference evidence="1 2" key="1">
    <citation type="submission" date="2022-03" db="EMBL/GenBank/DDBJ databases">
        <title>Genome data of Colletotrichum spp.</title>
        <authorList>
            <person name="Utami Y.D."/>
            <person name="Hiruma K."/>
        </authorList>
    </citation>
    <scope>NUCLEOTIDE SEQUENCE [LARGE SCALE GENOMIC DNA]</scope>
    <source>
        <strain evidence="1 2">MAFF 239500</strain>
    </source>
</reference>
<keyword evidence="2" id="KW-1185">Reference proteome</keyword>
<dbReference type="RefSeq" id="XP_049130181.1">
    <property type="nucleotide sequence ID" value="XM_049274224.1"/>
</dbReference>
<gene>
    <name evidence="1" type="ORF">ColSpa_08012</name>
</gene>
<dbReference type="Proteomes" id="UP001055115">
    <property type="component" value="Unassembled WGS sequence"/>
</dbReference>
<evidence type="ECO:0000313" key="2">
    <source>
        <dbReference type="Proteomes" id="UP001055115"/>
    </source>
</evidence>
<dbReference type="GeneID" id="73328814"/>
<organism evidence="1 2">
    <name type="scientific">Colletotrichum spaethianum</name>
    <dbReference type="NCBI Taxonomy" id="700344"/>
    <lineage>
        <taxon>Eukaryota</taxon>
        <taxon>Fungi</taxon>
        <taxon>Dikarya</taxon>
        <taxon>Ascomycota</taxon>
        <taxon>Pezizomycotina</taxon>
        <taxon>Sordariomycetes</taxon>
        <taxon>Hypocreomycetidae</taxon>
        <taxon>Glomerellales</taxon>
        <taxon>Glomerellaceae</taxon>
        <taxon>Colletotrichum</taxon>
        <taxon>Colletotrichum spaethianum species complex</taxon>
    </lineage>
</organism>
<accession>A0AA37P8Y8</accession>
<dbReference type="AlphaFoldDB" id="A0AA37P8Y8"/>
<name>A0AA37P8Y8_9PEZI</name>
<evidence type="ECO:0000313" key="1">
    <source>
        <dbReference type="EMBL" id="GKT47831.1"/>
    </source>
</evidence>
<protein>
    <recommendedName>
        <fullName evidence="3">F-box domain-containing protein</fullName>
    </recommendedName>
</protein>
<dbReference type="EMBL" id="BQXU01000021">
    <property type="protein sequence ID" value="GKT47831.1"/>
    <property type="molecule type" value="Genomic_DNA"/>
</dbReference>